<dbReference type="GO" id="GO:0008270">
    <property type="term" value="F:zinc ion binding"/>
    <property type="evidence" value="ECO:0007669"/>
    <property type="project" value="UniProtKB-KW"/>
</dbReference>
<dbReference type="SUPFAM" id="SSF81606">
    <property type="entry name" value="PP2C-like"/>
    <property type="match status" value="1"/>
</dbReference>
<organism evidence="7 8">
    <name type="scientific">Cyclotella atomus</name>
    <dbReference type="NCBI Taxonomy" id="382360"/>
    <lineage>
        <taxon>Eukaryota</taxon>
        <taxon>Sar</taxon>
        <taxon>Stramenopiles</taxon>
        <taxon>Ochrophyta</taxon>
        <taxon>Bacillariophyta</taxon>
        <taxon>Coscinodiscophyceae</taxon>
        <taxon>Thalassiosirophycidae</taxon>
        <taxon>Stephanodiscales</taxon>
        <taxon>Stephanodiscaceae</taxon>
        <taxon>Cyclotella</taxon>
    </lineage>
</organism>
<dbReference type="Pfam" id="PF00481">
    <property type="entry name" value="PP2C"/>
    <property type="match status" value="1"/>
</dbReference>
<evidence type="ECO:0000313" key="8">
    <source>
        <dbReference type="Proteomes" id="UP001530400"/>
    </source>
</evidence>
<dbReference type="PROSITE" id="PS51746">
    <property type="entry name" value="PPM_2"/>
    <property type="match status" value="1"/>
</dbReference>
<gene>
    <name evidence="7" type="ORF">ACHAWO_004917</name>
</gene>
<dbReference type="Pfam" id="PF00069">
    <property type="entry name" value="Pkinase"/>
    <property type="match status" value="1"/>
</dbReference>
<dbReference type="PROSITE" id="PS00028">
    <property type="entry name" value="ZINC_FINGER_C2H2_1"/>
    <property type="match status" value="1"/>
</dbReference>
<dbReference type="Gene3D" id="3.60.40.10">
    <property type="entry name" value="PPM-type phosphatase domain"/>
    <property type="match status" value="1"/>
</dbReference>
<dbReference type="InterPro" id="IPR001932">
    <property type="entry name" value="PPM-type_phosphatase-like_dom"/>
</dbReference>
<dbReference type="InterPro" id="IPR036457">
    <property type="entry name" value="PPM-type-like_dom_sf"/>
</dbReference>
<dbReference type="CDD" id="cd00143">
    <property type="entry name" value="PP2Cc"/>
    <property type="match status" value="1"/>
</dbReference>
<protein>
    <submittedName>
        <fullName evidence="7">Uncharacterized protein</fullName>
    </submittedName>
</protein>
<dbReference type="PANTHER" id="PTHR47992">
    <property type="entry name" value="PROTEIN PHOSPHATASE"/>
    <property type="match status" value="1"/>
</dbReference>
<comment type="caution">
    <text evidence="7">The sequence shown here is derived from an EMBL/GenBank/DDBJ whole genome shotgun (WGS) entry which is preliminary data.</text>
</comment>
<dbReference type="InterPro" id="IPR036236">
    <property type="entry name" value="Znf_C2H2_sf"/>
</dbReference>
<dbReference type="EMBL" id="JALLPJ020000998">
    <property type="protein sequence ID" value="KAL3778204.1"/>
    <property type="molecule type" value="Genomic_DNA"/>
</dbReference>
<evidence type="ECO:0000259" key="6">
    <source>
        <dbReference type="PROSITE" id="PS51746"/>
    </source>
</evidence>
<evidence type="ECO:0000256" key="1">
    <source>
        <dbReference type="PROSITE-ProRule" id="PRU00042"/>
    </source>
</evidence>
<evidence type="ECO:0000313" key="7">
    <source>
        <dbReference type="EMBL" id="KAL3778204.1"/>
    </source>
</evidence>
<keyword evidence="3" id="KW-0732">Signal</keyword>
<feature type="domain" description="Protein kinase" evidence="4">
    <location>
        <begin position="396"/>
        <end position="806"/>
    </location>
</feature>
<dbReference type="SUPFAM" id="SSF56112">
    <property type="entry name" value="Protein kinase-like (PK-like)"/>
    <property type="match status" value="1"/>
</dbReference>
<feature type="domain" description="C2H2-type" evidence="5">
    <location>
        <begin position="859"/>
        <end position="884"/>
    </location>
</feature>
<evidence type="ECO:0000256" key="2">
    <source>
        <dbReference type="SAM" id="MobiDB-lite"/>
    </source>
</evidence>
<keyword evidence="1" id="KW-0862">Zinc</keyword>
<feature type="region of interest" description="Disordered" evidence="2">
    <location>
        <begin position="47"/>
        <end position="69"/>
    </location>
</feature>
<dbReference type="InterPro" id="IPR015655">
    <property type="entry name" value="PP2C"/>
</dbReference>
<dbReference type="InterPro" id="IPR008271">
    <property type="entry name" value="Ser/Thr_kinase_AS"/>
</dbReference>
<name>A0ABD3NQY3_9STRA</name>
<dbReference type="PROSITE" id="PS00108">
    <property type="entry name" value="PROTEIN_KINASE_ST"/>
    <property type="match status" value="1"/>
</dbReference>
<dbReference type="SMART" id="SM00220">
    <property type="entry name" value="S_TKc"/>
    <property type="match status" value="1"/>
</dbReference>
<feature type="domain" description="PPM-type phosphatase" evidence="6">
    <location>
        <begin position="909"/>
        <end position="1194"/>
    </location>
</feature>
<dbReference type="InterPro" id="IPR000719">
    <property type="entry name" value="Prot_kinase_dom"/>
</dbReference>
<sequence>MNLFVISSRQCSCALFVLLLSAACIRADEFHDLDDRYSNADTDAETGYDVESIPEKLQHSNTPNRSRNDNVIHRFSQVVSRQIVDRFRLHNLRLPSFPFQPSWDKTKDKPDSIAQRDGNTLSLLAGDTKKIGAFCPPEPDASEEHESGDDLAIDESLVVCEPSTASDLLLGNCRVSDDTVDDKVSDDEIKSGMIIYVLPPGETSHEDYVTITEDDSIDTSISTLNEGNGVDNDDETHLTASRCIVEMGKRYDGNEEVIQYALIHREFHELGNIDVHRKDFAYQPVALNRHSSFAAFKEQYDFDGHELETRASPHSEEIQVLSTYDPGYSSEIPSGDTGQQVSFRWWSWIDHFNQFFREGNNYADEATSDSSAIIPGPTNNINYGGQSVYGRNLYEEQGDQAFAGGSHGEIWRARRRCPKGNCDDKKEYIVKRLKIELGYPVLEAGLREVYFGELLAREVEASTLVTTYVDHFFREGKKGQIELWIVFENAGPSLRSYLYTSIVDADGGFAVFQHSQFWRRLRKSLHESHDSDVSLDIIRPIHREASSRHNRPIPEGRLLLKDVMKQILTSVAFLHKRGIVHRDIKPSNIMCKALPKPDGAELPHRIESVNCVLGDLSSAWDEYSNRNLYASGPSPKDITEEYAPPEVILQHRGQSWSPFSIQNPFSYDSWSIGVVALEMLLGSPNVFSVDQRTTVILTHKLRKEGASPEDIQRALYLAALSQFCIYVPSQGKRSWPLRNGDPLYASKIVKESCTLQDFHNALRARDPLGSGFDKSTDMLLHLIWKLLAWDPSDRLSPLEAMSHPYFTSTESGTERDVPSDMSILNSVFAHQTPFSGFHNALELQLLEPVDLDASPVSSFTCPKCGKNYTDFNSCYQHARSRKHARFCTYDRSTLPPCINAHTMLPTHESYGYCDIQGRRSSIEDFHSVHLFYDKQFYGIFDGHLGNLASKVAASSFYRVIEDRLSNIDNDIMSPAWKDRVQSDLEHSFEDIHNEIINAVTSSPGRVMSQSGTTATILYVTDLAVVIGNVGDSRAVISQWNHNSKELNAISATQLTVDHIASSLEEQRLIVQQGGSISKSGGIERVNGILAVSRSLGDIQLSGVLSRTPHVLSLTKTEAHKLCGSTYDDKDRPCFIILASDGLWDVVTNQEAVELVVEAMEKNRESAFQLAAEWLTQEAYIRGSSDNIGVCVVVIV</sequence>
<evidence type="ECO:0000259" key="5">
    <source>
        <dbReference type="PROSITE" id="PS50157"/>
    </source>
</evidence>
<feature type="chain" id="PRO_5044831575" evidence="3">
    <location>
        <begin position="28"/>
        <end position="1195"/>
    </location>
</feature>
<keyword evidence="8" id="KW-1185">Reference proteome</keyword>
<dbReference type="PROSITE" id="PS50157">
    <property type="entry name" value="ZINC_FINGER_C2H2_2"/>
    <property type="match status" value="1"/>
</dbReference>
<dbReference type="AlphaFoldDB" id="A0ABD3NQY3"/>
<keyword evidence="1" id="KW-0479">Metal-binding</keyword>
<dbReference type="Gene3D" id="1.10.510.10">
    <property type="entry name" value="Transferase(Phosphotransferase) domain 1"/>
    <property type="match status" value="1"/>
</dbReference>
<proteinExistence type="predicted"/>
<dbReference type="SUPFAM" id="SSF57667">
    <property type="entry name" value="beta-beta-alpha zinc fingers"/>
    <property type="match status" value="1"/>
</dbReference>
<evidence type="ECO:0000259" key="4">
    <source>
        <dbReference type="PROSITE" id="PS50011"/>
    </source>
</evidence>
<dbReference type="InterPro" id="IPR013087">
    <property type="entry name" value="Znf_C2H2_type"/>
</dbReference>
<feature type="signal peptide" evidence="3">
    <location>
        <begin position="1"/>
        <end position="27"/>
    </location>
</feature>
<evidence type="ECO:0000256" key="3">
    <source>
        <dbReference type="SAM" id="SignalP"/>
    </source>
</evidence>
<reference evidence="7 8" key="1">
    <citation type="submission" date="2024-10" db="EMBL/GenBank/DDBJ databases">
        <title>Updated reference genomes for cyclostephanoid diatoms.</title>
        <authorList>
            <person name="Roberts W.R."/>
            <person name="Alverson A.J."/>
        </authorList>
    </citation>
    <scope>NUCLEOTIDE SEQUENCE [LARGE SCALE GENOMIC DNA]</scope>
    <source>
        <strain evidence="7 8">AJA010-31</strain>
    </source>
</reference>
<keyword evidence="1" id="KW-0863">Zinc-finger</keyword>
<dbReference type="PROSITE" id="PS50011">
    <property type="entry name" value="PROTEIN_KINASE_DOM"/>
    <property type="match status" value="1"/>
</dbReference>
<dbReference type="SMART" id="SM00332">
    <property type="entry name" value="PP2Cc"/>
    <property type="match status" value="1"/>
</dbReference>
<dbReference type="InterPro" id="IPR011009">
    <property type="entry name" value="Kinase-like_dom_sf"/>
</dbReference>
<accession>A0ABD3NQY3</accession>
<dbReference type="Proteomes" id="UP001530400">
    <property type="component" value="Unassembled WGS sequence"/>
</dbReference>